<dbReference type="GO" id="GO:0005730">
    <property type="term" value="C:nucleolus"/>
    <property type="evidence" value="ECO:0007669"/>
    <property type="project" value="UniProtKB-SubCell"/>
</dbReference>
<evidence type="ECO:0000313" key="15">
    <source>
        <dbReference type="EnsemblMetazoa" id="ASIC010373-PA"/>
    </source>
</evidence>
<accession>A0A084VXE4</accession>
<dbReference type="PANTHER" id="PTHR12860:SF0">
    <property type="entry name" value="SIGNAL RECOGNITION PARTICLE SUBUNIT SRP68"/>
    <property type="match status" value="1"/>
</dbReference>
<dbReference type="Proteomes" id="UP000030765">
    <property type="component" value="Unassembled WGS sequence"/>
</dbReference>
<dbReference type="EnsemblMetazoa" id="ASIC010373-RA">
    <property type="protein sequence ID" value="ASIC010373-PA"/>
    <property type="gene ID" value="ASIC010373"/>
</dbReference>
<evidence type="ECO:0000256" key="5">
    <source>
        <dbReference type="ARBA" id="ARBA00022490"/>
    </source>
</evidence>
<name>A0A084VXE4_ANOSI</name>
<dbReference type="VEuPathDB" id="VectorBase:ASIC010373"/>
<comment type="subcellular location">
    <subcellularLocation>
        <location evidence="2 12">Cytoplasm</location>
    </subcellularLocation>
    <subcellularLocation>
        <location evidence="1">Endoplasmic reticulum</location>
    </subcellularLocation>
    <subcellularLocation>
        <location evidence="3">Nucleus</location>
        <location evidence="3">Nucleolus</location>
    </subcellularLocation>
</comment>
<gene>
    <name evidence="14" type="ORF">ZHAS_00010373</name>
</gene>
<comment type="similarity">
    <text evidence="4 12">Belongs to the SRP68 family.</text>
</comment>
<dbReference type="GO" id="GO:0005783">
    <property type="term" value="C:endoplasmic reticulum"/>
    <property type="evidence" value="ECO:0007669"/>
    <property type="project" value="UniProtKB-SubCell"/>
</dbReference>
<dbReference type="GO" id="GO:0008312">
    <property type="term" value="F:7S RNA binding"/>
    <property type="evidence" value="ECO:0007669"/>
    <property type="project" value="InterPro"/>
</dbReference>
<reference evidence="15" key="2">
    <citation type="submission" date="2020-05" db="UniProtKB">
        <authorList>
            <consortium name="EnsemblMetazoa"/>
        </authorList>
    </citation>
    <scope>IDENTIFICATION</scope>
</reference>
<feature type="region of interest" description="Disordered" evidence="13">
    <location>
        <begin position="1"/>
        <end position="24"/>
    </location>
</feature>
<dbReference type="VEuPathDB" id="VectorBase:ASIS015002"/>
<dbReference type="InterPro" id="IPR038253">
    <property type="entry name" value="SRP68_N_sf"/>
</dbReference>
<evidence type="ECO:0000256" key="4">
    <source>
        <dbReference type="ARBA" id="ARBA00009352"/>
    </source>
</evidence>
<dbReference type="GO" id="GO:0005786">
    <property type="term" value="C:signal recognition particle, endoplasmic reticulum targeting"/>
    <property type="evidence" value="ECO:0007669"/>
    <property type="project" value="UniProtKB-KW"/>
</dbReference>
<keyword evidence="5 12" id="KW-0963">Cytoplasm</keyword>
<evidence type="ECO:0000256" key="10">
    <source>
        <dbReference type="ARBA" id="ARBA00023274"/>
    </source>
</evidence>
<keyword evidence="7 12" id="KW-0694">RNA-binding</keyword>
<dbReference type="EMBL" id="ATLV01018026">
    <property type="status" value="NOT_ANNOTATED_CDS"/>
    <property type="molecule type" value="Genomic_DNA"/>
</dbReference>
<evidence type="ECO:0000256" key="12">
    <source>
        <dbReference type="PIRNR" id="PIRNR038995"/>
    </source>
</evidence>
<dbReference type="STRING" id="74873.A0A084VXE4"/>
<dbReference type="FunFam" id="1.10.3450.40:FF:000001">
    <property type="entry name" value="Signal recognition particle subunit SRP68"/>
    <property type="match status" value="1"/>
</dbReference>
<dbReference type="Gene3D" id="1.10.3450.40">
    <property type="entry name" value="Signal recognition particle, SRP68 subunit, RNA-binding domain"/>
    <property type="match status" value="1"/>
</dbReference>
<keyword evidence="10 12" id="KW-0687">Ribonucleoprotein</keyword>
<dbReference type="OrthoDB" id="10255118at2759"/>
<dbReference type="GO" id="GO:0005829">
    <property type="term" value="C:cytosol"/>
    <property type="evidence" value="ECO:0007669"/>
    <property type="project" value="UniProtKB-ARBA"/>
</dbReference>
<keyword evidence="16" id="KW-1185">Reference proteome</keyword>
<feature type="compositionally biased region" description="Basic and acidic residues" evidence="13">
    <location>
        <begin position="1"/>
        <end position="23"/>
    </location>
</feature>
<dbReference type="PIRSF" id="PIRSF038995">
    <property type="entry name" value="SRP68"/>
    <property type="match status" value="1"/>
</dbReference>
<keyword evidence="9" id="KW-0539">Nucleus</keyword>
<dbReference type="GO" id="GO:0006614">
    <property type="term" value="P:SRP-dependent cotranslational protein targeting to membrane"/>
    <property type="evidence" value="ECO:0007669"/>
    <property type="project" value="InterPro"/>
</dbReference>
<sequence>MVESMAEKAEVGKENVDPAKEGMEVDETNDIPVKVFTVEILRVIKDMQLQHGLRHGDYQRYRGYCSRRVKRLRKTLNLPQGDRRHYKKRDVTLANLEKADADERFIHIPLMLAERAWSYAMQLRQESNTELRKRFHLIEKLRKSCVYALQLQELCASERCDARTKLEAEAYSAWIHGSLHFELKLWQSAAENLKKAQVIYENLAQAMPEEEQTVYRAKVEELKPSLRYCAYNVGESSVNDLLEMRGQAGLLGNLSHLVAQTKAESMEAFQMTEWRGRSVTVRPEKVRLFLLSIQELGKSIEKAKDFPAKIELLENVLLDCKDAIAAIKDEIKQDPKLRQTSTDAGLVGIQYLLAYLSYTRLKLTLDRNLFLVAQAKLTLDDPNATEKVQPNSAGKKSKPQDLSRLYEIILQNVTEMQQLSGMENDASYQAEMESLALSFRAFRCYYIAITLVALKRWREAVAMYERSKKYATEAVSAKTTCSDFDLRAELKTLIATIEGCKFSAHAYSVLEDDNADDSVLFGKSQKSTKPLYERLSHYKEDASLNSRNPNVFKLIPEMEPIPAKPLFFDLALNFVEFPSLEDKIEQKAAGKGTTAGMSGFVKGLFGWGGGGASK</sequence>
<dbReference type="InterPro" id="IPR026258">
    <property type="entry name" value="SRP68"/>
</dbReference>
<dbReference type="AlphaFoldDB" id="A0A084VXE4"/>
<evidence type="ECO:0000256" key="11">
    <source>
        <dbReference type="ARBA" id="ARBA00029498"/>
    </source>
</evidence>
<evidence type="ECO:0000256" key="9">
    <source>
        <dbReference type="ARBA" id="ARBA00023242"/>
    </source>
</evidence>
<organism evidence="14">
    <name type="scientific">Anopheles sinensis</name>
    <name type="common">Mosquito</name>
    <dbReference type="NCBI Taxonomy" id="74873"/>
    <lineage>
        <taxon>Eukaryota</taxon>
        <taxon>Metazoa</taxon>
        <taxon>Ecdysozoa</taxon>
        <taxon>Arthropoda</taxon>
        <taxon>Hexapoda</taxon>
        <taxon>Insecta</taxon>
        <taxon>Pterygota</taxon>
        <taxon>Neoptera</taxon>
        <taxon>Endopterygota</taxon>
        <taxon>Diptera</taxon>
        <taxon>Nematocera</taxon>
        <taxon>Culicoidea</taxon>
        <taxon>Culicidae</taxon>
        <taxon>Anophelinae</taxon>
        <taxon>Anopheles</taxon>
    </lineage>
</organism>
<dbReference type="GO" id="GO:0030942">
    <property type="term" value="F:endoplasmic reticulum signal peptide binding"/>
    <property type="evidence" value="ECO:0007669"/>
    <property type="project" value="InterPro"/>
</dbReference>
<dbReference type="PANTHER" id="PTHR12860">
    <property type="entry name" value="SIGNAL RECOGNITION PARTICLE 68 KDA PROTEIN"/>
    <property type="match status" value="1"/>
</dbReference>
<dbReference type="InterPro" id="IPR034652">
    <property type="entry name" value="SRP68-RBD"/>
</dbReference>
<evidence type="ECO:0000256" key="2">
    <source>
        <dbReference type="ARBA" id="ARBA00004496"/>
    </source>
</evidence>
<reference evidence="14 16" key="1">
    <citation type="journal article" date="2014" name="BMC Genomics">
        <title>Genome sequence of Anopheles sinensis provides insight into genetics basis of mosquito competence for malaria parasites.</title>
        <authorList>
            <person name="Zhou D."/>
            <person name="Zhang D."/>
            <person name="Ding G."/>
            <person name="Shi L."/>
            <person name="Hou Q."/>
            <person name="Ye Y."/>
            <person name="Xu Y."/>
            <person name="Zhou H."/>
            <person name="Xiong C."/>
            <person name="Li S."/>
            <person name="Yu J."/>
            <person name="Hong S."/>
            <person name="Yu X."/>
            <person name="Zou P."/>
            <person name="Chen C."/>
            <person name="Chang X."/>
            <person name="Wang W."/>
            <person name="Lv Y."/>
            <person name="Sun Y."/>
            <person name="Ma L."/>
            <person name="Shen B."/>
            <person name="Zhu C."/>
        </authorList>
    </citation>
    <scope>NUCLEOTIDE SEQUENCE [LARGE SCALE GENOMIC DNA]</scope>
</reference>
<keyword evidence="6" id="KW-0256">Endoplasmic reticulum</keyword>
<dbReference type="OMA" id="DERFIHI"/>
<dbReference type="GO" id="GO:0005047">
    <property type="term" value="F:signal recognition particle binding"/>
    <property type="evidence" value="ECO:0007669"/>
    <property type="project" value="InterPro"/>
</dbReference>
<evidence type="ECO:0000313" key="16">
    <source>
        <dbReference type="Proteomes" id="UP000030765"/>
    </source>
</evidence>
<evidence type="ECO:0000313" key="14">
    <source>
        <dbReference type="EMBL" id="KFB42638.1"/>
    </source>
</evidence>
<dbReference type="Pfam" id="PF16969">
    <property type="entry name" value="SRP68"/>
    <property type="match status" value="1"/>
</dbReference>
<protein>
    <recommendedName>
        <fullName evidence="11 12">Signal recognition particle subunit SRP68</fullName>
        <shortName evidence="12">SRP68</shortName>
    </recommendedName>
</protein>
<evidence type="ECO:0000256" key="6">
    <source>
        <dbReference type="ARBA" id="ARBA00022824"/>
    </source>
</evidence>
<evidence type="ECO:0000256" key="13">
    <source>
        <dbReference type="SAM" id="MobiDB-lite"/>
    </source>
</evidence>
<evidence type="ECO:0000256" key="7">
    <source>
        <dbReference type="ARBA" id="ARBA00022884"/>
    </source>
</evidence>
<evidence type="ECO:0000256" key="3">
    <source>
        <dbReference type="ARBA" id="ARBA00004604"/>
    </source>
</evidence>
<dbReference type="CDD" id="cd15481">
    <property type="entry name" value="SRP68-RBD"/>
    <property type="match status" value="1"/>
</dbReference>
<proteinExistence type="inferred from homology"/>
<evidence type="ECO:0000256" key="1">
    <source>
        <dbReference type="ARBA" id="ARBA00004240"/>
    </source>
</evidence>
<dbReference type="EMBL" id="KE525209">
    <property type="protein sequence ID" value="KFB42638.1"/>
    <property type="molecule type" value="Genomic_DNA"/>
</dbReference>
<evidence type="ECO:0000256" key="8">
    <source>
        <dbReference type="ARBA" id="ARBA00023135"/>
    </source>
</evidence>
<comment type="function">
    <text evidence="12">Component of the signal recognition particle (SRP) complex, a ribonucleoprotein complex that mediates the cotranslational targeting of secretory and membrane proteins to the endoplasmic reticulum (ER). The SRP complex interacts with the signal sequence in nascent secretory and membrane proteins and directs them to the membrane of the ER.</text>
</comment>
<keyword evidence="8 12" id="KW-0733">Signal recognition particle</keyword>